<dbReference type="EMBL" id="NESQ01000462">
    <property type="protein sequence ID" value="PUU72806.1"/>
    <property type="molecule type" value="Genomic_DNA"/>
</dbReference>
<proteinExistence type="predicted"/>
<dbReference type="Pfam" id="PF13391">
    <property type="entry name" value="HNH_2"/>
    <property type="match status" value="1"/>
</dbReference>
<evidence type="ECO:0000313" key="3">
    <source>
        <dbReference type="EMBL" id="PUU72806.1"/>
    </source>
</evidence>
<reference evidence="3 4" key="1">
    <citation type="submission" date="2017-04" db="EMBL/GenBank/DDBJ databases">
        <title>Draft genome sequence of Tuber borchii Vittad., a whitish edible truffle.</title>
        <authorList>
            <consortium name="DOE Joint Genome Institute"/>
            <person name="Murat C."/>
            <person name="Kuo A."/>
            <person name="Barry K.W."/>
            <person name="Clum A."/>
            <person name="Dockter R.B."/>
            <person name="Fauchery L."/>
            <person name="Iotti M."/>
            <person name="Kohler A."/>
            <person name="Labutti K."/>
            <person name="Lindquist E.A."/>
            <person name="Lipzen A."/>
            <person name="Ohm R.A."/>
            <person name="Wang M."/>
            <person name="Grigoriev I.V."/>
            <person name="Zambonelli A."/>
            <person name="Martin F.M."/>
        </authorList>
    </citation>
    <scope>NUCLEOTIDE SEQUENCE [LARGE SCALE GENOMIC DNA]</scope>
    <source>
        <strain evidence="3 4">Tbo3840</strain>
    </source>
</reference>
<dbReference type="InterPro" id="IPR003615">
    <property type="entry name" value="HNH_nuc"/>
</dbReference>
<dbReference type="OrthoDB" id="2142759at2759"/>
<accession>A0A2T6ZBI6</accession>
<keyword evidence="4" id="KW-1185">Reference proteome</keyword>
<dbReference type="Proteomes" id="UP000244722">
    <property type="component" value="Unassembled WGS sequence"/>
</dbReference>
<organism evidence="3 4">
    <name type="scientific">Tuber borchii</name>
    <name type="common">White truffle</name>
    <dbReference type="NCBI Taxonomy" id="42251"/>
    <lineage>
        <taxon>Eukaryota</taxon>
        <taxon>Fungi</taxon>
        <taxon>Dikarya</taxon>
        <taxon>Ascomycota</taxon>
        <taxon>Pezizomycotina</taxon>
        <taxon>Pezizomycetes</taxon>
        <taxon>Pezizales</taxon>
        <taxon>Tuberaceae</taxon>
        <taxon>Tuber</taxon>
    </lineage>
</organism>
<dbReference type="STRING" id="42251.A0A2T6ZBI6"/>
<gene>
    <name evidence="3" type="ORF">B9Z19DRAFT_1008012</name>
</gene>
<name>A0A2T6ZBI6_TUBBO</name>
<dbReference type="AlphaFoldDB" id="A0A2T6ZBI6"/>
<dbReference type="InterPro" id="IPR057203">
    <property type="entry name" value="DUF7881"/>
</dbReference>
<evidence type="ECO:0000259" key="1">
    <source>
        <dbReference type="Pfam" id="PF13391"/>
    </source>
</evidence>
<protein>
    <submittedName>
        <fullName evidence="3">Uncharacterized protein</fullName>
    </submittedName>
</protein>
<comment type="caution">
    <text evidence="3">The sequence shown here is derived from an EMBL/GenBank/DDBJ whole genome shotgun (WGS) entry which is preliminary data.</text>
</comment>
<feature type="domain" description="HNH nuclease" evidence="1">
    <location>
        <begin position="116"/>
        <end position="191"/>
    </location>
</feature>
<evidence type="ECO:0000259" key="2">
    <source>
        <dbReference type="Pfam" id="PF25324"/>
    </source>
</evidence>
<sequence length="293" mass="33125">MPPVDRSGSRNTFIYASDNPDTVLGGLWVTPGITNANFYYMVKLFCVFSDTFELRDHNGQLIEEDENQLQEGNYYIATNCSVTLTEDVPLLRTDSGISGTRTISFREAVRARDPGCVITGRPALLGRYEGLDAAHIFPLAYEEYWIAHKYSDWIQYPPAQESYGSINSVQNGLLLDRTIHGFFDSYLLSINPYDNYKIVCFGPEPLFFNLPTRLNPLLLTNIGWPDDRLLAWHFRQAVLTNMKGDGEPCFEQDFPPGSDMMGEIMSGPKAGARMEFELFGRLNASGGWELKQR</sequence>
<feature type="domain" description="DUF7881" evidence="2">
    <location>
        <begin position="10"/>
        <end position="82"/>
    </location>
</feature>
<evidence type="ECO:0000313" key="4">
    <source>
        <dbReference type="Proteomes" id="UP000244722"/>
    </source>
</evidence>
<dbReference type="Pfam" id="PF25324">
    <property type="entry name" value="DUF7881"/>
    <property type="match status" value="1"/>
</dbReference>